<feature type="compositionally biased region" description="Polar residues" evidence="1">
    <location>
        <begin position="7"/>
        <end position="17"/>
    </location>
</feature>
<evidence type="ECO:0000256" key="1">
    <source>
        <dbReference type="SAM" id="MobiDB-lite"/>
    </source>
</evidence>
<feature type="non-terminal residue" evidence="2">
    <location>
        <position position="1"/>
    </location>
</feature>
<feature type="region of interest" description="Disordered" evidence="1">
    <location>
        <begin position="1"/>
        <end position="28"/>
    </location>
</feature>
<organism evidence="2 3">
    <name type="scientific">Parasponia andersonii</name>
    <name type="common">Sponia andersonii</name>
    <dbReference type="NCBI Taxonomy" id="3476"/>
    <lineage>
        <taxon>Eukaryota</taxon>
        <taxon>Viridiplantae</taxon>
        <taxon>Streptophyta</taxon>
        <taxon>Embryophyta</taxon>
        <taxon>Tracheophyta</taxon>
        <taxon>Spermatophyta</taxon>
        <taxon>Magnoliopsida</taxon>
        <taxon>eudicotyledons</taxon>
        <taxon>Gunneridae</taxon>
        <taxon>Pentapetalae</taxon>
        <taxon>rosids</taxon>
        <taxon>fabids</taxon>
        <taxon>Rosales</taxon>
        <taxon>Cannabaceae</taxon>
        <taxon>Parasponia</taxon>
    </lineage>
</organism>
<protein>
    <submittedName>
        <fullName evidence="2">Uncharacterized protein</fullName>
    </submittedName>
</protein>
<gene>
    <name evidence="2" type="ORF">PanWU01x14_178330</name>
</gene>
<sequence length="59" mass="6651">REKMDLLTNTGRTSTIMSPPHTSSVSTSHENVWWTQRLIQQLKMALDSSSSTRASEAFI</sequence>
<proteinExistence type="predicted"/>
<evidence type="ECO:0000313" key="3">
    <source>
        <dbReference type="Proteomes" id="UP000237105"/>
    </source>
</evidence>
<feature type="compositionally biased region" description="Low complexity" evidence="1">
    <location>
        <begin position="18"/>
        <end position="28"/>
    </location>
</feature>
<name>A0A2P5C718_PARAD</name>
<dbReference type="AlphaFoldDB" id="A0A2P5C718"/>
<evidence type="ECO:0000313" key="2">
    <source>
        <dbReference type="EMBL" id="PON56852.1"/>
    </source>
</evidence>
<dbReference type="Proteomes" id="UP000237105">
    <property type="component" value="Unassembled WGS sequence"/>
</dbReference>
<accession>A0A2P5C718</accession>
<keyword evidence="3" id="KW-1185">Reference proteome</keyword>
<dbReference type="EMBL" id="JXTB01000166">
    <property type="protein sequence ID" value="PON56852.1"/>
    <property type="molecule type" value="Genomic_DNA"/>
</dbReference>
<reference evidence="3" key="1">
    <citation type="submission" date="2016-06" db="EMBL/GenBank/DDBJ databases">
        <title>Parallel loss of symbiosis genes in relatives of nitrogen-fixing non-legume Parasponia.</title>
        <authorList>
            <person name="Van Velzen R."/>
            <person name="Holmer R."/>
            <person name="Bu F."/>
            <person name="Rutten L."/>
            <person name="Van Zeijl A."/>
            <person name="Liu W."/>
            <person name="Santuari L."/>
            <person name="Cao Q."/>
            <person name="Sharma T."/>
            <person name="Shen D."/>
            <person name="Roswanjaya Y."/>
            <person name="Wardhani T."/>
            <person name="Kalhor M.S."/>
            <person name="Jansen J."/>
            <person name="Van den Hoogen J."/>
            <person name="Gungor B."/>
            <person name="Hartog M."/>
            <person name="Hontelez J."/>
            <person name="Verver J."/>
            <person name="Yang W.-C."/>
            <person name="Schijlen E."/>
            <person name="Repin R."/>
            <person name="Schilthuizen M."/>
            <person name="Schranz E."/>
            <person name="Heidstra R."/>
            <person name="Miyata K."/>
            <person name="Fedorova E."/>
            <person name="Kohlen W."/>
            <person name="Bisseling T."/>
            <person name="Smit S."/>
            <person name="Geurts R."/>
        </authorList>
    </citation>
    <scope>NUCLEOTIDE SEQUENCE [LARGE SCALE GENOMIC DNA]</scope>
    <source>
        <strain evidence="3">cv. WU1-14</strain>
    </source>
</reference>
<comment type="caution">
    <text evidence="2">The sequence shown here is derived from an EMBL/GenBank/DDBJ whole genome shotgun (WGS) entry which is preliminary data.</text>
</comment>